<evidence type="ECO:0000313" key="2">
    <source>
        <dbReference type="Proteomes" id="UP000242231"/>
    </source>
</evidence>
<evidence type="ECO:0000313" key="1">
    <source>
        <dbReference type="EMBL" id="PPL18553.1"/>
    </source>
</evidence>
<organism evidence="1 2">
    <name type="scientific">Oceanisphaera arctica</name>
    <dbReference type="NCBI Taxonomy" id="641510"/>
    <lineage>
        <taxon>Bacteria</taxon>
        <taxon>Pseudomonadati</taxon>
        <taxon>Pseudomonadota</taxon>
        <taxon>Gammaproteobacteria</taxon>
        <taxon>Aeromonadales</taxon>
        <taxon>Aeromonadaceae</taxon>
        <taxon>Oceanisphaera</taxon>
    </lineage>
</organism>
<name>A0A2P5TRY5_9GAMM</name>
<gene>
    <name evidence="1" type="ORF">UN63_01020</name>
</gene>
<keyword evidence="2" id="KW-1185">Reference proteome</keyword>
<reference evidence="2" key="1">
    <citation type="submission" date="2016-11" db="EMBL/GenBank/DDBJ databases">
        <authorList>
            <person name="Sisinthy S."/>
            <person name="Ara S."/>
            <person name="Gundlapally S.R."/>
        </authorList>
    </citation>
    <scope>NUCLEOTIDE SEQUENCE [LARGE SCALE GENOMIC DNA]</scope>
    <source>
        <strain evidence="2">V1-41</strain>
    </source>
</reference>
<protein>
    <submittedName>
        <fullName evidence="1">Uncharacterized protein</fullName>
    </submittedName>
</protein>
<dbReference type="EMBL" id="MPZM01000001">
    <property type="protein sequence ID" value="PPL18553.1"/>
    <property type="molecule type" value="Genomic_DNA"/>
</dbReference>
<proteinExistence type="predicted"/>
<dbReference type="Proteomes" id="UP000242231">
    <property type="component" value="Unassembled WGS sequence"/>
</dbReference>
<dbReference type="RefSeq" id="WP_104484930.1">
    <property type="nucleotide sequence ID" value="NZ_BMYB01000010.1"/>
</dbReference>
<accession>A0A2P5TRY5</accession>
<dbReference type="OrthoDB" id="5600233at2"/>
<dbReference type="AlphaFoldDB" id="A0A2P5TRY5"/>
<comment type="caution">
    <text evidence="1">The sequence shown here is derived from an EMBL/GenBank/DDBJ whole genome shotgun (WGS) entry which is preliminary data.</text>
</comment>
<sequence>MNHHIVALSALLLTGCTSMESLYSYLGQRERVSVLTPGVAVTQTQPSRLESLSFFSTTRFSASQAEPCARELIQTPAQEPDHIRYVGTDVLNAQGTIEAEKRELGILPSHYRIRFQLAELGQLNGTTYGFSQIRVARKDALGLDNHDFTPIAPAGQTTQQVYQELQQLYQQLDACMAG</sequence>